<evidence type="ECO:0000256" key="1">
    <source>
        <dbReference type="SAM" id="Coils"/>
    </source>
</evidence>
<name>A0ABZ1YI03_9NOCA</name>
<organism evidence="2 3">
    <name type="scientific">Nocardia vinacea</name>
    <dbReference type="NCBI Taxonomy" id="96468"/>
    <lineage>
        <taxon>Bacteria</taxon>
        <taxon>Bacillati</taxon>
        <taxon>Actinomycetota</taxon>
        <taxon>Actinomycetes</taxon>
        <taxon>Mycobacteriales</taxon>
        <taxon>Nocardiaceae</taxon>
        <taxon>Nocardia</taxon>
    </lineage>
</organism>
<sequence>MQTRTERIAELRRLIDAEKERFATAEEAWPPITCSDAEKHYGLIEEWGDELAALERCQCA</sequence>
<dbReference type="EMBL" id="CP109441">
    <property type="protein sequence ID" value="WUV42849.1"/>
    <property type="molecule type" value="Genomic_DNA"/>
</dbReference>
<evidence type="ECO:0000313" key="2">
    <source>
        <dbReference type="EMBL" id="WUV42849.1"/>
    </source>
</evidence>
<proteinExistence type="predicted"/>
<protein>
    <recommendedName>
        <fullName evidence="4">Ead/Ea22-like family protein</fullName>
    </recommendedName>
</protein>
<reference evidence="2" key="1">
    <citation type="submission" date="2022-10" db="EMBL/GenBank/DDBJ databases">
        <title>The complete genomes of actinobacterial strains from the NBC collection.</title>
        <authorList>
            <person name="Joergensen T.S."/>
            <person name="Alvarez Arevalo M."/>
            <person name="Sterndorff E.B."/>
            <person name="Faurdal D."/>
            <person name="Vuksanovic O."/>
            <person name="Mourched A.-S."/>
            <person name="Charusanti P."/>
            <person name="Shaw S."/>
            <person name="Blin K."/>
            <person name="Weber T."/>
        </authorList>
    </citation>
    <scope>NUCLEOTIDE SEQUENCE</scope>
    <source>
        <strain evidence="2">NBC_01482</strain>
    </source>
</reference>
<dbReference type="RefSeq" id="WP_329405467.1">
    <property type="nucleotide sequence ID" value="NZ_CP109441.1"/>
</dbReference>
<evidence type="ECO:0000313" key="3">
    <source>
        <dbReference type="Proteomes" id="UP001432062"/>
    </source>
</evidence>
<keyword evidence="3" id="KW-1185">Reference proteome</keyword>
<evidence type="ECO:0008006" key="4">
    <source>
        <dbReference type="Google" id="ProtNLM"/>
    </source>
</evidence>
<accession>A0ABZ1YI03</accession>
<gene>
    <name evidence="2" type="ORF">OG563_26765</name>
</gene>
<feature type="coiled-coil region" evidence="1">
    <location>
        <begin position="1"/>
        <end position="28"/>
    </location>
</feature>
<keyword evidence="1" id="KW-0175">Coiled coil</keyword>
<dbReference type="Proteomes" id="UP001432062">
    <property type="component" value="Chromosome"/>
</dbReference>